<keyword evidence="3" id="KW-1185">Reference proteome</keyword>
<evidence type="ECO:0000313" key="3">
    <source>
        <dbReference type="Proteomes" id="UP000287033"/>
    </source>
</evidence>
<dbReference type="STRING" id="137246.A0A401SAH2"/>
<dbReference type="AlphaFoldDB" id="A0A401SAH2"/>
<protein>
    <recommendedName>
        <fullName evidence="4">CD033 protein</fullName>
    </recommendedName>
</protein>
<dbReference type="Proteomes" id="UP000287033">
    <property type="component" value="Unassembled WGS sequence"/>
</dbReference>
<comment type="similarity">
    <text evidence="1">Belongs to the UPF0462 family.</text>
</comment>
<dbReference type="EMBL" id="BEZZ01000161">
    <property type="protein sequence ID" value="GCC27360.1"/>
    <property type="molecule type" value="Genomic_DNA"/>
</dbReference>
<dbReference type="OMA" id="EALIPWS"/>
<evidence type="ECO:0000313" key="2">
    <source>
        <dbReference type="EMBL" id="GCC27360.1"/>
    </source>
</evidence>
<accession>A0A401SAH2</accession>
<name>A0A401SAH2_CHIPU</name>
<organism evidence="2 3">
    <name type="scientific">Chiloscyllium punctatum</name>
    <name type="common">Brownbanded bambooshark</name>
    <name type="synonym">Hemiscyllium punctatum</name>
    <dbReference type="NCBI Taxonomy" id="137246"/>
    <lineage>
        <taxon>Eukaryota</taxon>
        <taxon>Metazoa</taxon>
        <taxon>Chordata</taxon>
        <taxon>Craniata</taxon>
        <taxon>Vertebrata</taxon>
        <taxon>Chondrichthyes</taxon>
        <taxon>Elasmobranchii</taxon>
        <taxon>Galeomorphii</taxon>
        <taxon>Galeoidea</taxon>
        <taxon>Orectolobiformes</taxon>
        <taxon>Hemiscylliidae</taxon>
        <taxon>Chiloscyllium</taxon>
    </lineage>
</organism>
<dbReference type="OrthoDB" id="10056816at2759"/>
<evidence type="ECO:0008006" key="4">
    <source>
        <dbReference type="Google" id="ProtNLM"/>
    </source>
</evidence>
<dbReference type="PANTHER" id="PTHR31475:SF3">
    <property type="entry name" value="UPF0462 PROTEIN C4ORF33"/>
    <property type="match status" value="1"/>
</dbReference>
<dbReference type="PANTHER" id="PTHR31475">
    <property type="entry name" value="UPF0462 PROTEIN"/>
    <property type="match status" value="1"/>
</dbReference>
<dbReference type="Gene3D" id="2.60.40.1190">
    <property type="match status" value="1"/>
</dbReference>
<sequence length="219" mass="25196">MKFTITKTWDSSPVSHRGISLSLKPDDEGLLLEVEGPFFNDPSAPPGKRGKPYNQLWDFEVVEAFFLNSSKELYLEVELCPHGQHLVLLLAGKGRAWKKELDLKYDCTIHEENWEGKALLPWNYFPPGVNKFNAYAIHGSGDKRVYEALYPIPKEQLKKGQQPDFHRLEYFKDFSLNSIMGKQWKQPQSELWKSAPGTKKWLACFDCCRSCLSNLGIRV</sequence>
<gene>
    <name evidence="2" type="ORF">chiPu_0005784</name>
</gene>
<proteinExistence type="inferred from homology"/>
<reference evidence="2 3" key="1">
    <citation type="journal article" date="2018" name="Nat. Ecol. Evol.">
        <title>Shark genomes provide insights into elasmobranch evolution and the origin of vertebrates.</title>
        <authorList>
            <person name="Hara Y"/>
            <person name="Yamaguchi K"/>
            <person name="Onimaru K"/>
            <person name="Kadota M"/>
            <person name="Koyanagi M"/>
            <person name="Keeley SD"/>
            <person name="Tatsumi K"/>
            <person name="Tanaka K"/>
            <person name="Motone F"/>
            <person name="Kageyama Y"/>
            <person name="Nozu R"/>
            <person name="Adachi N"/>
            <person name="Nishimura O"/>
            <person name="Nakagawa R"/>
            <person name="Tanegashima C"/>
            <person name="Kiyatake I"/>
            <person name="Matsumoto R"/>
            <person name="Murakumo K"/>
            <person name="Nishida K"/>
            <person name="Terakita A"/>
            <person name="Kuratani S"/>
            <person name="Sato K"/>
            <person name="Hyodo S Kuraku.S."/>
        </authorList>
    </citation>
    <scope>NUCLEOTIDE SEQUENCE [LARGE SCALE GENOMIC DNA]</scope>
</reference>
<comment type="caution">
    <text evidence="2">The sequence shown here is derived from an EMBL/GenBank/DDBJ whole genome shotgun (WGS) entry which is preliminary data.</text>
</comment>
<evidence type="ECO:0000256" key="1">
    <source>
        <dbReference type="ARBA" id="ARBA00038085"/>
    </source>
</evidence>